<dbReference type="AlphaFoldDB" id="A0AAN7D7P6"/>
<keyword evidence="4" id="KW-1185">Reference proteome</keyword>
<dbReference type="InterPro" id="IPR014712">
    <property type="entry name" value="ANTH_dom_sf"/>
</dbReference>
<keyword evidence="3" id="KW-0648">Protein biosynthesis</keyword>
<reference evidence="3 4" key="1">
    <citation type="submission" date="2022-11" db="EMBL/GenBank/DDBJ databases">
        <title>Mucor velutinosus strain NIH1002 WGS.</title>
        <authorList>
            <person name="Subramanian P."/>
            <person name="Mullikin J.C."/>
            <person name="Segre J.A."/>
            <person name="Zelazny A.M."/>
        </authorList>
    </citation>
    <scope>NUCLEOTIDE SEQUENCE [LARGE SCALE GENOMIC DNA]</scope>
    <source>
        <strain evidence="3 4">NIH1002</strain>
    </source>
</reference>
<dbReference type="CDD" id="cd16988">
    <property type="entry name" value="ANTH_N_YAP180"/>
    <property type="match status" value="1"/>
</dbReference>
<dbReference type="InterPro" id="IPR011417">
    <property type="entry name" value="ANTH_dom"/>
</dbReference>
<gene>
    <name evidence="3" type="primary">TEF1_1</name>
    <name evidence="3" type="ORF">ATC70_003177</name>
</gene>
<dbReference type="Proteomes" id="UP001304243">
    <property type="component" value="Unassembled WGS sequence"/>
</dbReference>
<dbReference type="SMART" id="SM00273">
    <property type="entry name" value="ENTH"/>
    <property type="match status" value="1"/>
</dbReference>
<dbReference type="InterPro" id="IPR008942">
    <property type="entry name" value="ENTH_VHS"/>
</dbReference>
<dbReference type="Pfam" id="PF07651">
    <property type="entry name" value="ANTH"/>
    <property type="match status" value="1"/>
</dbReference>
<dbReference type="PROSITE" id="PS50942">
    <property type="entry name" value="ENTH"/>
    <property type="match status" value="1"/>
</dbReference>
<dbReference type="InterPro" id="IPR045192">
    <property type="entry name" value="AP180-like"/>
</dbReference>
<dbReference type="GO" id="GO:0000149">
    <property type="term" value="F:SNARE binding"/>
    <property type="evidence" value="ECO:0007669"/>
    <property type="project" value="TreeGrafter"/>
</dbReference>
<dbReference type="GO" id="GO:0005545">
    <property type="term" value="F:1-phosphatidylinositol binding"/>
    <property type="evidence" value="ECO:0007669"/>
    <property type="project" value="InterPro"/>
</dbReference>
<dbReference type="GO" id="GO:0003746">
    <property type="term" value="F:translation elongation factor activity"/>
    <property type="evidence" value="ECO:0007669"/>
    <property type="project" value="UniProtKB-KW"/>
</dbReference>
<dbReference type="SUPFAM" id="SSF48464">
    <property type="entry name" value="ENTH/VHS domain"/>
    <property type="match status" value="1"/>
</dbReference>
<dbReference type="SUPFAM" id="SSF89009">
    <property type="entry name" value="GAT-like domain"/>
    <property type="match status" value="1"/>
</dbReference>
<protein>
    <submittedName>
        <fullName evidence="3">Translation elongation factor EF-1 alpha</fullName>
    </submittedName>
</protein>
<name>A0AAN7D7P6_9FUNG</name>
<dbReference type="Gene3D" id="1.25.40.90">
    <property type="match status" value="1"/>
</dbReference>
<evidence type="ECO:0000313" key="4">
    <source>
        <dbReference type="Proteomes" id="UP001304243"/>
    </source>
</evidence>
<dbReference type="PANTHER" id="PTHR22951:SF5">
    <property type="entry name" value="PHOSPHATIDYLINOSITOL-BINDING CLATHRIN ASSEMBLY PROTEIN LAP"/>
    <property type="match status" value="1"/>
</dbReference>
<dbReference type="GO" id="GO:0032050">
    <property type="term" value="F:clathrin heavy chain binding"/>
    <property type="evidence" value="ECO:0007669"/>
    <property type="project" value="TreeGrafter"/>
</dbReference>
<dbReference type="GO" id="GO:0072583">
    <property type="term" value="P:clathrin-dependent endocytosis"/>
    <property type="evidence" value="ECO:0007669"/>
    <property type="project" value="InterPro"/>
</dbReference>
<feature type="region of interest" description="Disordered" evidence="1">
    <location>
        <begin position="346"/>
        <end position="372"/>
    </location>
</feature>
<dbReference type="InterPro" id="IPR013809">
    <property type="entry name" value="ENTH"/>
</dbReference>
<feature type="region of interest" description="Disordered" evidence="1">
    <location>
        <begin position="290"/>
        <end position="321"/>
    </location>
</feature>
<keyword evidence="3" id="KW-0251">Elongation factor</keyword>
<comment type="caution">
    <text evidence="3">The sequence shown here is derived from an EMBL/GenBank/DDBJ whole genome shotgun (WGS) entry which is preliminary data.</text>
</comment>
<proteinExistence type="predicted"/>
<evidence type="ECO:0000313" key="3">
    <source>
        <dbReference type="EMBL" id="KAK4512476.1"/>
    </source>
</evidence>
<feature type="domain" description="ENTH" evidence="2">
    <location>
        <begin position="1"/>
        <end position="123"/>
    </location>
</feature>
<evidence type="ECO:0000259" key="2">
    <source>
        <dbReference type="PROSITE" id="PS50942"/>
    </source>
</evidence>
<organism evidence="3 4">
    <name type="scientific">Mucor velutinosus</name>
    <dbReference type="NCBI Taxonomy" id="708070"/>
    <lineage>
        <taxon>Eukaryota</taxon>
        <taxon>Fungi</taxon>
        <taxon>Fungi incertae sedis</taxon>
        <taxon>Mucoromycota</taxon>
        <taxon>Mucoromycotina</taxon>
        <taxon>Mucoromycetes</taxon>
        <taxon>Mucorales</taxon>
        <taxon>Mucorineae</taxon>
        <taxon>Mucoraceae</taxon>
        <taxon>Mucor</taxon>
    </lineage>
</organism>
<feature type="region of interest" description="Disordered" evidence="1">
    <location>
        <begin position="428"/>
        <end position="457"/>
    </location>
</feature>
<feature type="compositionally biased region" description="Low complexity" evidence="1">
    <location>
        <begin position="298"/>
        <end position="321"/>
    </location>
</feature>
<dbReference type="GO" id="GO:0030136">
    <property type="term" value="C:clathrin-coated vesicle"/>
    <property type="evidence" value="ECO:0007669"/>
    <property type="project" value="InterPro"/>
</dbReference>
<evidence type="ECO:0000256" key="1">
    <source>
        <dbReference type="SAM" id="MobiDB-lite"/>
    </source>
</evidence>
<dbReference type="GO" id="GO:0005546">
    <property type="term" value="F:phosphatidylinositol-4,5-bisphosphate binding"/>
    <property type="evidence" value="ECO:0007669"/>
    <property type="project" value="TreeGrafter"/>
</dbReference>
<dbReference type="GO" id="GO:0006900">
    <property type="term" value="P:vesicle budding from membrane"/>
    <property type="evidence" value="ECO:0007669"/>
    <property type="project" value="TreeGrafter"/>
</dbReference>
<dbReference type="Gene3D" id="1.20.58.150">
    <property type="entry name" value="ANTH domain"/>
    <property type="match status" value="1"/>
</dbReference>
<dbReference type="GO" id="GO:0048268">
    <property type="term" value="P:clathrin coat assembly"/>
    <property type="evidence" value="ECO:0007669"/>
    <property type="project" value="InterPro"/>
</dbReference>
<dbReference type="EMBL" id="JASEJX010000021">
    <property type="protein sequence ID" value="KAK4512476.1"/>
    <property type="molecule type" value="Genomic_DNA"/>
</dbReference>
<sequence length="541" mass="60792">METAVRKATRLEYRPPKEKHLQTLKNLTFENPASIDGILMNLEKRLKERSWIITYKVLVILHYLMREGNCAQVVDAMIKRPSVLDASRIKNKSHTPANVQNIYLYRAYLDERVIAFRHLRRDYVAASSSKEEGRLRHLLVKDGLLKETAALQRQMESVLKCKFYLDEKDPQITWFAYRMVIEDLLALFQAVNEGVVNILEHYFEMNKADATTALNIYKTFAQQTELTIAYLNDARKLENDIQLAIPPIKHAPLSLAAALEEYLNDGSAEQVDISQAKPLSLAIQSSDQRSSTVSQLASQQPPFQPSMQQPMQQQQVYTQPQVQNDPFSIQQQQQQATMDAAFSTVNRQSSFSLPRQRPQGLEISPQASSPMQAPNPFLTTMSQSPINANFNSPFATISAQSTSSPYAATATARSSTFSPAMGHVNDSNPFRSMSMSSPQRYTTSLSSMNFSSPTEQPPQQIMVAKPVPYQAFQQPQATGNNPFSPVTPPLTPNRPLNVFMGPQQQQQQQPLAPSNPFMALQSQQQNTLNTANANYQHSSAF</sequence>
<accession>A0AAN7D7P6</accession>
<dbReference type="GeneID" id="89946879"/>
<dbReference type="GO" id="GO:0005905">
    <property type="term" value="C:clathrin-coated pit"/>
    <property type="evidence" value="ECO:0007669"/>
    <property type="project" value="TreeGrafter"/>
</dbReference>
<dbReference type="PANTHER" id="PTHR22951">
    <property type="entry name" value="CLATHRIN ASSEMBLY PROTEIN"/>
    <property type="match status" value="1"/>
</dbReference>
<dbReference type="RefSeq" id="XP_064679142.1">
    <property type="nucleotide sequence ID" value="XM_064822542.1"/>
</dbReference>